<dbReference type="SUPFAM" id="SSF52540">
    <property type="entry name" value="P-loop containing nucleoside triphosphate hydrolases"/>
    <property type="match status" value="2"/>
</dbReference>
<dbReference type="EMBL" id="BAABUK010000006">
    <property type="protein sequence ID" value="GAA5810075.1"/>
    <property type="molecule type" value="Genomic_DNA"/>
</dbReference>
<feature type="domain" description="Ricin B lectin" evidence="5">
    <location>
        <begin position="538"/>
        <end position="675"/>
    </location>
</feature>
<dbReference type="InterPro" id="IPR003593">
    <property type="entry name" value="AAA+_ATPase"/>
</dbReference>
<sequence length="692" mass="77450">MESWFEQVSCEIGGCKALIQHILKKLSVIQTSPTLSTLPRSKGLVLFGKPGTGKTVLATTIAKYSNLPYYVLNSSDIFQAEEGASETKLSKVFERANQDKSSIIILDEIDMIAGKLTSKKASLDMRISSILMSLIDGLNSGVFVMGLTSRLHAVDPSFLRSGRLDDVQEIVIKLPEQRYDVLNIITQALPFRSVPEKEAILLKVSKVTHGFVPSDLQSVCSQVILALIKQGREYLEMDDFMQALKIVKPSNLNEFASKIPDVTFSDLFGIDDIIQEIKTSVIQPFRHPESYLALGISPPKGILIHGPTGVGKTMLCSALAAEAGVNFMLVESSQIRSKVIGESEKGIAKLFSQARANSPCILFIDQIDMLLPKRGTGNSSENTSDRIVTGFLTEMDGLLTKTSKSAQIDLLVVAATNRIDSIDPAVLRPGRFDEHILIPLPDDKQRLDIIKGISSRMPIVLSDTELHQLVQRTKNWSGAELDNLFREAAMVCLRENIDSSHIISVFYPNQVRHHHRYIILLMPEVRDPDWLPMEEFPAGYFYIKSRNSGKVIDVEGASIKNDSKILIWTPKHNEDRDNQLWYYQDGFIVNKCSGKVMDVRGGPLVDDAWICQYDRKVIADAQNQRWGYQRGYIYVLSDPHMVLDIRGNSTLDGARIILHHKKFGYENSNQLWDLIPAGQVRAEREVLFEADF</sequence>
<accession>A0ABP9YT93</accession>
<evidence type="ECO:0000259" key="5">
    <source>
        <dbReference type="SMART" id="SM00458"/>
    </source>
</evidence>
<feature type="domain" description="AAA+ ATPase" evidence="4">
    <location>
        <begin position="40"/>
        <end position="174"/>
    </location>
</feature>
<dbReference type="Pfam" id="PF00004">
    <property type="entry name" value="AAA"/>
    <property type="match status" value="2"/>
</dbReference>
<dbReference type="CDD" id="cd23454">
    <property type="entry name" value="beta-trefoil_Ricin_GllA-1"/>
    <property type="match status" value="1"/>
</dbReference>
<dbReference type="InterPro" id="IPR041569">
    <property type="entry name" value="AAA_lid_3"/>
</dbReference>
<proteinExistence type="inferred from homology"/>
<evidence type="ECO:0008006" key="8">
    <source>
        <dbReference type="Google" id="ProtNLM"/>
    </source>
</evidence>
<dbReference type="InterPro" id="IPR035992">
    <property type="entry name" value="Ricin_B-like_lectins"/>
</dbReference>
<dbReference type="Gene3D" id="1.10.8.60">
    <property type="match status" value="2"/>
</dbReference>
<evidence type="ECO:0000313" key="6">
    <source>
        <dbReference type="EMBL" id="GAA5810075.1"/>
    </source>
</evidence>
<gene>
    <name evidence="6" type="ORF">MFLAVUS_003493</name>
</gene>
<keyword evidence="7" id="KW-1185">Reference proteome</keyword>
<dbReference type="Pfam" id="PF17862">
    <property type="entry name" value="AAA_lid_3"/>
    <property type="match status" value="1"/>
</dbReference>
<reference evidence="6 7" key="1">
    <citation type="submission" date="2024-04" db="EMBL/GenBank/DDBJ databases">
        <title>genome sequences of Mucor flavus KT1a and Helicostylum pulchrum KT1b strains isolated from the surface of a dry-aged beef.</title>
        <authorList>
            <person name="Toyotome T."/>
            <person name="Hosono M."/>
            <person name="Torimaru M."/>
            <person name="Fukuda K."/>
            <person name="Mikami N."/>
        </authorList>
    </citation>
    <scope>NUCLEOTIDE SEQUENCE [LARGE SCALE GENOMIC DNA]</scope>
    <source>
        <strain evidence="6 7">KT1a</strain>
    </source>
</reference>
<dbReference type="Gene3D" id="2.80.10.50">
    <property type="match status" value="1"/>
</dbReference>
<dbReference type="InterPro" id="IPR003959">
    <property type="entry name" value="ATPase_AAA_core"/>
</dbReference>
<name>A0ABP9YT93_9FUNG</name>
<keyword evidence="2 3" id="KW-0067">ATP-binding</keyword>
<evidence type="ECO:0000256" key="1">
    <source>
        <dbReference type="ARBA" id="ARBA00022741"/>
    </source>
</evidence>
<dbReference type="InterPro" id="IPR050168">
    <property type="entry name" value="AAA_ATPase_domain"/>
</dbReference>
<organism evidence="6 7">
    <name type="scientific">Mucor flavus</name>
    <dbReference type="NCBI Taxonomy" id="439312"/>
    <lineage>
        <taxon>Eukaryota</taxon>
        <taxon>Fungi</taxon>
        <taxon>Fungi incertae sedis</taxon>
        <taxon>Mucoromycota</taxon>
        <taxon>Mucoromycotina</taxon>
        <taxon>Mucoromycetes</taxon>
        <taxon>Mucorales</taxon>
        <taxon>Mucorineae</taxon>
        <taxon>Mucoraceae</taxon>
        <taxon>Mucor</taxon>
    </lineage>
</organism>
<dbReference type="SMART" id="SM00458">
    <property type="entry name" value="RICIN"/>
    <property type="match status" value="1"/>
</dbReference>
<comment type="similarity">
    <text evidence="3">Belongs to the AAA ATPase family.</text>
</comment>
<protein>
    <recommendedName>
        <fullName evidence="8">AAA-domain-containing protein</fullName>
    </recommendedName>
</protein>
<feature type="domain" description="AAA+ ATPase" evidence="4">
    <location>
        <begin position="298"/>
        <end position="442"/>
    </location>
</feature>
<dbReference type="PANTHER" id="PTHR23077">
    <property type="entry name" value="AAA-FAMILY ATPASE"/>
    <property type="match status" value="1"/>
</dbReference>
<dbReference type="PROSITE" id="PS00674">
    <property type="entry name" value="AAA"/>
    <property type="match status" value="1"/>
</dbReference>
<evidence type="ECO:0000313" key="7">
    <source>
        <dbReference type="Proteomes" id="UP001473302"/>
    </source>
</evidence>
<dbReference type="PROSITE" id="PS50231">
    <property type="entry name" value="RICIN_B_LECTIN"/>
    <property type="match status" value="1"/>
</dbReference>
<dbReference type="InterPro" id="IPR003960">
    <property type="entry name" value="ATPase_AAA_CS"/>
</dbReference>
<dbReference type="Proteomes" id="UP001473302">
    <property type="component" value="Unassembled WGS sequence"/>
</dbReference>
<evidence type="ECO:0000259" key="4">
    <source>
        <dbReference type="SMART" id="SM00382"/>
    </source>
</evidence>
<dbReference type="PANTHER" id="PTHR23077:SF27">
    <property type="entry name" value="ATPASE FAMILY GENE 2 PROTEIN HOMOLOG A"/>
    <property type="match status" value="1"/>
</dbReference>
<dbReference type="SMART" id="SM00382">
    <property type="entry name" value="AAA"/>
    <property type="match status" value="2"/>
</dbReference>
<dbReference type="InterPro" id="IPR000772">
    <property type="entry name" value="Ricin_B_lectin"/>
</dbReference>
<evidence type="ECO:0000256" key="3">
    <source>
        <dbReference type="RuleBase" id="RU003651"/>
    </source>
</evidence>
<comment type="caution">
    <text evidence="6">The sequence shown here is derived from an EMBL/GenBank/DDBJ whole genome shotgun (WGS) entry which is preliminary data.</text>
</comment>
<evidence type="ECO:0000256" key="2">
    <source>
        <dbReference type="ARBA" id="ARBA00022840"/>
    </source>
</evidence>
<dbReference type="InterPro" id="IPR027417">
    <property type="entry name" value="P-loop_NTPase"/>
</dbReference>
<keyword evidence="1 3" id="KW-0547">Nucleotide-binding</keyword>
<dbReference type="Pfam" id="PF14200">
    <property type="entry name" value="RicinB_lectin_2"/>
    <property type="match status" value="1"/>
</dbReference>
<dbReference type="SUPFAM" id="SSF50370">
    <property type="entry name" value="Ricin B-like lectins"/>
    <property type="match status" value="1"/>
</dbReference>
<dbReference type="Gene3D" id="3.40.50.300">
    <property type="entry name" value="P-loop containing nucleotide triphosphate hydrolases"/>
    <property type="match status" value="2"/>
</dbReference>